<organism evidence="4 5">
    <name type="scientific">Romboutsia maritimum</name>
    <dbReference type="NCBI Taxonomy" id="2020948"/>
    <lineage>
        <taxon>Bacteria</taxon>
        <taxon>Bacillati</taxon>
        <taxon>Bacillota</taxon>
        <taxon>Clostridia</taxon>
        <taxon>Peptostreptococcales</taxon>
        <taxon>Peptostreptococcaceae</taxon>
        <taxon>Romboutsia</taxon>
    </lineage>
</organism>
<dbReference type="RefSeq" id="WP_095405987.1">
    <property type="nucleotide sequence ID" value="NZ_NOJZ02000002.1"/>
</dbReference>
<dbReference type="OrthoDB" id="411368at2"/>
<evidence type="ECO:0000256" key="2">
    <source>
        <dbReference type="ARBA" id="ARBA00022989"/>
    </source>
</evidence>
<gene>
    <name evidence="4" type="ORF">CHF27_002875</name>
</gene>
<dbReference type="InterPro" id="IPR009825">
    <property type="entry name" value="ECF_substrate-spec-like"/>
</dbReference>
<evidence type="ECO:0000256" key="1">
    <source>
        <dbReference type="ARBA" id="ARBA00022692"/>
    </source>
</evidence>
<dbReference type="PANTHER" id="PTHR37815:SF3">
    <property type="entry name" value="UPF0397 PROTEIN SPR0429"/>
    <property type="match status" value="1"/>
</dbReference>
<feature type="transmembrane region" description="Helical" evidence="3">
    <location>
        <begin position="140"/>
        <end position="162"/>
    </location>
</feature>
<dbReference type="Pfam" id="PF07155">
    <property type="entry name" value="ECF-ribofla_trS"/>
    <property type="match status" value="1"/>
</dbReference>
<proteinExistence type="predicted"/>
<evidence type="ECO:0000313" key="4">
    <source>
        <dbReference type="EMBL" id="RDY24601.1"/>
    </source>
</evidence>
<sequence>MNNKTKQTVLNGLMIALVCIATMVVQIPTPGTNGYVNVGDCVIFISSILFGPITGMLAGGLGSSLADILNGYSHWALFTLIIKGFEGYLVGIMIKNNSTIAKNLLATTLGCIVMVLGYFIAGAILKGSFIISAASIPSNVIQGIISMVIAVPLASSLGKVNYIKSFKIKVQS</sequence>
<accession>A0A371IVU8</accession>
<dbReference type="AlphaFoldDB" id="A0A371IVU8"/>
<dbReference type="GO" id="GO:0016020">
    <property type="term" value="C:membrane"/>
    <property type="evidence" value="ECO:0007669"/>
    <property type="project" value="InterPro"/>
</dbReference>
<evidence type="ECO:0000313" key="5">
    <source>
        <dbReference type="Proteomes" id="UP000243494"/>
    </source>
</evidence>
<name>A0A371IVU8_9FIRM</name>
<reference evidence="4 5" key="1">
    <citation type="journal article" date="2017" name="Genome Announc.">
        <title>Draft Genome Sequence of Romboutsia maritimum sp. nov. Strain CCRI-22766(T), Isolated from Coastal Estuarine Mud.</title>
        <authorList>
            <person name="Maheux A.F."/>
            <person name="Boudreau D.K."/>
            <person name="Berube E."/>
            <person name="Boissinot M."/>
            <person name="Raymond F."/>
            <person name="Brodeur S."/>
            <person name="Corbeil J."/>
            <person name="Brightwell G."/>
            <person name="Broda D."/>
            <person name="Omar R.F."/>
            <person name="Bergeron M.G."/>
        </authorList>
    </citation>
    <scope>NUCLEOTIDE SEQUENCE [LARGE SCALE GENOMIC DNA]</scope>
    <source>
        <strain evidence="4 5">CCRI-22766</strain>
    </source>
</reference>
<dbReference type="PANTHER" id="PTHR37815">
    <property type="entry name" value="UPF0397 PROTEIN BC_2624-RELATED"/>
    <property type="match status" value="1"/>
</dbReference>
<feature type="transmembrane region" description="Helical" evidence="3">
    <location>
        <begin position="41"/>
        <end position="66"/>
    </location>
</feature>
<dbReference type="Gene3D" id="1.10.1760.20">
    <property type="match status" value="1"/>
</dbReference>
<keyword evidence="2 3" id="KW-1133">Transmembrane helix</keyword>
<comment type="caution">
    <text evidence="4">The sequence shown here is derived from an EMBL/GenBank/DDBJ whole genome shotgun (WGS) entry which is preliminary data.</text>
</comment>
<dbReference type="EMBL" id="NOJZ02000002">
    <property type="protein sequence ID" value="RDY24601.1"/>
    <property type="molecule type" value="Genomic_DNA"/>
</dbReference>
<protein>
    <submittedName>
        <fullName evidence="4">ECF transporter S component</fullName>
    </submittedName>
</protein>
<keyword evidence="1 3" id="KW-0812">Transmembrane</keyword>
<evidence type="ECO:0000256" key="3">
    <source>
        <dbReference type="SAM" id="Phobius"/>
    </source>
</evidence>
<feature type="transmembrane region" description="Helical" evidence="3">
    <location>
        <begin position="12"/>
        <end position="29"/>
    </location>
</feature>
<dbReference type="Proteomes" id="UP000243494">
    <property type="component" value="Unassembled WGS sequence"/>
</dbReference>
<keyword evidence="5" id="KW-1185">Reference proteome</keyword>
<feature type="transmembrane region" description="Helical" evidence="3">
    <location>
        <begin position="104"/>
        <end position="125"/>
    </location>
</feature>
<keyword evidence="3" id="KW-0472">Membrane</keyword>